<dbReference type="Proteomes" id="UP000286415">
    <property type="component" value="Unassembled WGS sequence"/>
</dbReference>
<dbReference type="InParanoid" id="A0A419PGV0"/>
<name>A0A419PGV0_CLOSI</name>
<keyword evidence="4" id="KW-1185">Reference proteome</keyword>
<dbReference type="OrthoDB" id="6263655at2759"/>
<feature type="compositionally biased region" description="Polar residues" evidence="2">
    <location>
        <begin position="653"/>
        <end position="663"/>
    </location>
</feature>
<evidence type="ECO:0000313" key="4">
    <source>
        <dbReference type="Proteomes" id="UP000286415"/>
    </source>
</evidence>
<dbReference type="Pfam" id="PF18992">
    <property type="entry name" value="DUF5725"/>
    <property type="match status" value="1"/>
</dbReference>
<evidence type="ECO:0000256" key="1">
    <source>
        <dbReference type="SAM" id="Coils"/>
    </source>
</evidence>
<evidence type="ECO:0000256" key="2">
    <source>
        <dbReference type="SAM" id="MobiDB-lite"/>
    </source>
</evidence>
<accession>A0A419PGV0</accession>
<organism evidence="3 4">
    <name type="scientific">Clonorchis sinensis</name>
    <name type="common">Chinese liver fluke</name>
    <dbReference type="NCBI Taxonomy" id="79923"/>
    <lineage>
        <taxon>Eukaryota</taxon>
        <taxon>Metazoa</taxon>
        <taxon>Spiralia</taxon>
        <taxon>Lophotrochozoa</taxon>
        <taxon>Platyhelminthes</taxon>
        <taxon>Trematoda</taxon>
        <taxon>Digenea</taxon>
        <taxon>Opisthorchiida</taxon>
        <taxon>Opisthorchiata</taxon>
        <taxon>Opisthorchiidae</taxon>
        <taxon>Clonorchis</taxon>
    </lineage>
</organism>
<dbReference type="AlphaFoldDB" id="A0A419PGV0"/>
<keyword evidence="1" id="KW-0175">Coiled coil</keyword>
<evidence type="ECO:0000313" key="3">
    <source>
        <dbReference type="EMBL" id="KAG5445226.1"/>
    </source>
</evidence>
<sequence length="672" mass="74240">MPVTKSLDVNLSITSATSTPSSPNRSLTVNCSTRIPSHVLHSVSNMQTSPGNGQPADISGSKHYTPFNASHAFPSNTNAGFNTMDLLSKSYALFFASFEKQWTQKLDQLAFRLESYQREQASMKFQINRLERITQIFMEQMKPDENSKRHSLWTGSTPLLPSLSKLNSSTTFPTSPQSITNCNSLMENVSMYRTKQDLNFCTPNIPLPSTTVFTETATNAIPDRWHSNYPPTGRNDAAAIGLTRPFGGSFVNPYLFWHQWMLGLFGTTSSSSSDSTSSNCTITTVASATGKSATISSTAESKHNSGSCSVSAAVFDRLQETHINQCRTVGPDDTSPWPLHDYRRIPPLLSTQRPYKLTRLRGRRVRGSTRSVWSTLYAGARAAAMRRALPFSRSTREQMSVSENGLHCIDPYKPSNMNLLNPLGSEGNINESPLPTPSADLQARLHSNVHDVLAGRSRAGYYESANLRVPTSHSASSKSSVLIGNPIVILNPKEPREIFIGGIPSVPLPLWAYKKCLTMVRGEPHELGPRLCLRLLQSLFSLHYLVTHNYNGSGGKAPIDPIVMGAVLRQAQIQFGSGYFFTEPMALGKLRDYLNNAFRVMAFRQRKGERVRSPFWNEQGEPVHGLEAPVEFAETSDVIVLTSEFSPDLVRPNETSGSTSTPNDVEFEEQNT</sequence>
<dbReference type="InterPro" id="IPR043783">
    <property type="entry name" value="DUF5725"/>
</dbReference>
<dbReference type="EMBL" id="NIRI02000056">
    <property type="protein sequence ID" value="KAG5445226.1"/>
    <property type="molecule type" value="Genomic_DNA"/>
</dbReference>
<comment type="caution">
    <text evidence="3">The sequence shown here is derived from an EMBL/GenBank/DDBJ whole genome shotgun (WGS) entry which is preliminary data.</text>
</comment>
<feature type="coiled-coil region" evidence="1">
    <location>
        <begin position="99"/>
        <end position="133"/>
    </location>
</feature>
<protein>
    <submittedName>
        <fullName evidence="3">Uncharacterized protein</fullName>
    </submittedName>
</protein>
<gene>
    <name evidence="3" type="ORF">CSKR_103400</name>
</gene>
<proteinExistence type="predicted"/>
<reference evidence="3 4" key="2">
    <citation type="journal article" date="2021" name="Genomics">
        <title>High-quality reference genome for Clonorchis sinensis.</title>
        <authorList>
            <person name="Young N.D."/>
            <person name="Stroehlein A.J."/>
            <person name="Kinkar L."/>
            <person name="Wang T."/>
            <person name="Sohn W.M."/>
            <person name="Chang B.C.H."/>
            <person name="Kaur P."/>
            <person name="Weisz D."/>
            <person name="Dudchenko O."/>
            <person name="Aiden E.L."/>
            <person name="Korhonen P.K."/>
            <person name="Gasser R.B."/>
        </authorList>
    </citation>
    <scope>NUCLEOTIDE SEQUENCE [LARGE SCALE GENOMIC DNA]</scope>
    <source>
        <strain evidence="3">Cs-k2</strain>
    </source>
</reference>
<reference evidence="3 4" key="1">
    <citation type="journal article" date="2018" name="Biotechnol. Adv.">
        <title>Improved genomic resources and new bioinformatic workflow for the carcinogenic parasite Clonorchis sinensis: Biotechnological implications.</title>
        <authorList>
            <person name="Wang D."/>
            <person name="Korhonen P.K."/>
            <person name="Gasser R.B."/>
            <person name="Young N.D."/>
        </authorList>
    </citation>
    <scope>NUCLEOTIDE SEQUENCE [LARGE SCALE GENOMIC DNA]</scope>
    <source>
        <strain evidence="3">Cs-k2</strain>
    </source>
</reference>
<feature type="region of interest" description="Disordered" evidence="2">
    <location>
        <begin position="648"/>
        <end position="672"/>
    </location>
</feature>